<dbReference type="Pfam" id="PF23947">
    <property type="entry name" value="DUF7281"/>
    <property type="match status" value="1"/>
</dbReference>
<evidence type="ECO:0000259" key="1">
    <source>
        <dbReference type="Pfam" id="PF23947"/>
    </source>
</evidence>
<dbReference type="RefSeq" id="WP_019443173.1">
    <property type="nucleotide sequence ID" value="NZ_ALOE01000044.1"/>
</dbReference>
<name>A0A5J6WL12_MORMI</name>
<dbReference type="EMBL" id="CP044399">
    <property type="protein sequence ID" value="QFI38124.1"/>
    <property type="molecule type" value="Genomic_DNA"/>
</dbReference>
<keyword evidence="3" id="KW-1185">Reference proteome</keyword>
<dbReference type="InterPro" id="IPR055705">
    <property type="entry name" value="DUF7281"/>
</dbReference>
<proteinExistence type="predicted"/>
<dbReference type="GO" id="GO:0005694">
    <property type="term" value="C:chromosome"/>
    <property type="evidence" value="ECO:0007669"/>
    <property type="project" value="InterPro"/>
</dbReference>
<accession>A0A5J6WL12</accession>
<dbReference type="KEGG" id="mmaa:FR932_09800"/>
<evidence type="ECO:0000313" key="3">
    <source>
        <dbReference type="Proteomes" id="UP000327424"/>
    </source>
</evidence>
<dbReference type="InterPro" id="IPR036078">
    <property type="entry name" value="Spo11/TopoVI_A_sf"/>
</dbReference>
<dbReference type="OrthoDB" id="8564671at2"/>
<feature type="domain" description="DUF7281" evidence="1">
    <location>
        <begin position="106"/>
        <end position="296"/>
    </location>
</feature>
<evidence type="ECO:0000313" key="2">
    <source>
        <dbReference type="EMBL" id="QFI38124.1"/>
    </source>
</evidence>
<dbReference type="AlphaFoldDB" id="A0A5J6WL12"/>
<protein>
    <recommendedName>
        <fullName evidence="1">DUF7281 domain-containing protein</fullName>
    </recommendedName>
</protein>
<reference evidence="2 3" key="1">
    <citation type="submission" date="2019-09" db="EMBL/GenBank/DDBJ databases">
        <title>Hybrid Assembly of the complete Genome of the Deep-Sea Bacterium Moritella marina from long Nanopore and Illumina reads.</title>
        <authorList>
            <person name="Magin S."/>
            <person name="Georgoulis A."/>
            <person name="Papadimitriou K."/>
            <person name="Iliakis G."/>
            <person name="Vorgias C.E."/>
        </authorList>
    </citation>
    <scope>NUCLEOTIDE SEQUENCE [LARGE SCALE GENOMIC DNA]</scope>
    <source>
        <strain evidence="2 3">MP-1</strain>
    </source>
</reference>
<dbReference type="Proteomes" id="UP000327424">
    <property type="component" value="Chromosome"/>
</dbReference>
<sequence length="301" mass="34379">MTISRTLYNRCKKLIESNQQGLKYDAINAEIQALFGLGHKEVIPRTSRTKQKINFILPADEAKKLQALIKAEIGLDVLTDVYSNGDRVVNAAQHNDEKIGANASQDIILVNNATGQLKLNQEVSTLFPSIHAAGLELRHKMISSIEHDAIIICENFTPMYYLHQLKHNPLFEHALVVYRGDSQQGKRADEVKRFIDRHKSNLPLYYFGDFDPEGFSIAKSFRVDGLILPDISQFSAFTNIDLQKCAGKDKFFPQLSQGMTYLHQSTYPQAWHAHINFMNQHQLGWQQEHLLSANINWQLYK</sequence>
<gene>
    <name evidence="2" type="ORF">FR932_09800</name>
</gene>
<dbReference type="GO" id="GO:0003677">
    <property type="term" value="F:DNA binding"/>
    <property type="evidence" value="ECO:0007669"/>
    <property type="project" value="InterPro"/>
</dbReference>
<organism evidence="2 3">
    <name type="scientific">Moritella marina ATCC 15381</name>
    <dbReference type="NCBI Taxonomy" id="1202962"/>
    <lineage>
        <taxon>Bacteria</taxon>
        <taxon>Pseudomonadati</taxon>
        <taxon>Pseudomonadota</taxon>
        <taxon>Gammaproteobacteria</taxon>
        <taxon>Alteromonadales</taxon>
        <taxon>Moritellaceae</taxon>
        <taxon>Moritella</taxon>
    </lineage>
</organism>
<dbReference type="SUPFAM" id="SSF56726">
    <property type="entry name" value="DNA topoisomerase IV, alpha subunit"/>
    <property type="match status" value="1"/>
</dbReference>